<dbReference type="Proteomes" id="UP000309174">
    <property type="component" value="Unassembled WGS sequence"/>
</dbReference>
<dbReference type="InterPro" id="IPR005158">
    <property type="entry name" value="BTAD"/>
</dbReference>
<keyword evidence="6" id="KW-1185">Reference proteome</keyword>
<reference evidence="5 6" key="1">
    <citation type="submission" date="2019-05" db="EMBL/GenBank/DDBJ databases">
        <title>Draft genome sequence of Actinomadura sp. 14C53.</title>
        <authorList>
            <person name="Saricaoglu S."/>
            <person name="Isik K."/>
        </authorList>
    </citation>
    <scope>NUCLEOTIDE SEQUENCE [LARGE SCALE GENOMIC DNA]</scope>
    <source>
        <strain evidence="5 6">14C53</strain>
    </source>
</reference>
<proteinExistence type="predicted"/>
<dbReference type="PANTHER" id="PTHR35807">
    <property type="entry name" value="TRANSCRIPTIONAL REGULATOR REDD-RELATED"/>
    <property type="match status" value="1"/>
</dbReference>
<sequence length="276" mass="31019">METALWDEQLHSPEGGVKRVVSELRARLEPAYRDAGDPIPGASDTYRLRLASDQADVLRFRAKLAEARRAAGPRSTDLMRAALEEWGSDGKGLYGGRPLSGLPGHWADARRTALRLEHRDAVIHCLEQDLREGRFDRLVRECEQLADEPDALHDSDFVQLWVTAAHRTGLPGRADQILRLAEDSARRHLQRPLDRRLQELAERIRTDSTRTPGRAMSDRDRNRDGTDGNRDGRVVFNNYDNTTVAMQTAEASGNMTFHMPAKDAPVKVQAEEEPEA</sequence>
<dbReference type="AlphaFoldDB" id="A0A5C4JLT8"/>
<dbReference type="OrthoDB" id="3481353at2"/>
<feature type="region of interest" description="Disordered" evidence="3">
    <location>
        <begin position="201"/>
        <end position="235"/>
    </location>
</feature>
<feature type="region of interest" description="Disordered" evidence="3">
    <location>
        <begin position="255"/>
        <end position="276"/>
    </location>
</feature>
<dbReference type="GO" id="GO:0006355">
    <property type="term" value="P:regulation of DNA-templated transcription"/>
    <property type="evidence" value="ECO:0007669"/>
    <property type="project" value="TreeGrafter"/>
</dbReference>
<comment type="caution">
    <text evidence="5">The sequence shown here is derived from an EMBL/GenBank/DDBJ whole genome shotgun (WGS) entry which is preliminary data.</text>
</comment>
<dbReference type="Gene3D" id="1.25.40.10">
    <property type="entry name" value="Tetratricopeptide repeat domain"/>
    <property type="match status" value="1"/>
</dbReference>
<evidence type="ECO:0000313" key="5">
    <source>
        <dbReference type="EMBL" id="TMR07021.1"/>
    </source>
</evidence>
<evidence type="ECO:0000259" key="4">
    <source>
        <dbReference type="SMART" id="SM01043"/>
    </source>
</evidence>
<keyword evidence="2" id="KW-0804">Transcription</keyword>
<evidence type="ECO:0000256" key="2">
    <source>
        <dbReference type="ARBA" id="ARBA00023163"/>
    </source>
</evidence>
<feature type="compositionally biased region" description="Basic and acidic residues" evidence="3">
    <location>
        <begin position="216"/>
        <end position="233"/>
    </location>
</feature>
<gene>
    <name evidence="5" type="ORF">ETD83_02355</name>
</gene>
<dbReference type="InterPro" id="IPR011990">
    <property type="entry name" value="TPR-like_helical_dom_sf"/>
</dbReference>
<dbReference type="InterPro" id="IPR051677">
    <property type="entry name" value="AfsR-DnrI-RedD_regulator"/>
</dbReference>
<dbReference type="GO" id="GO:0003677">
    <property type="term" value="F:DNA binding"/>
    <property type="evidence" value="ECO:0007669"/>
    <property type="project" value="TreeGrafter"/>
</dbReference>
<evidence type="ECO:0000313" key="6">
    <source>
        <dbReference type="Proteomes" id="UP000309174"/>
    </source>
</evidence>
<name>A0A5C4JLT8_9ACTN</name>
<accession>A0A5C4JLT8</accession>
<keyword evidence="1" id="KW-0805">Transcription regulation</keyword>
<evidence type="ECO:0000256" key="3">
    <source>
        <dbReference type="SAM" id="MobiDB-lite"/>
    </source>
</evidence>
<evidence type="ECO:0000256" key="1">
    <source>
        <dbReference type="ARBA" id="ARBA00023015"/>
    </source>
</evidence>
<dbReference type="Pfam" id="PF03704">
    <property type="entry name" value="BTAD"/>
    <property type="match status" value="1"/>
</dbReference>
<protein>
    <recommendedName>
        <fullName evidence="4">Bacterial transcriptional activator domain-containing protein</fullName>
    </recommendedName>
</protein>
<dbReference type="SMART" id="SM01043">
    <property type="entry name" value="BTAD"/>
    <property type="match status" value="1"/>
</dbReference>
<dbReference type="PANTHER" id="PTHR35807:SF1">
    <property type="entry name" value="TRANSCRIPTIONAL REGULATOR REDD"/>
    <property type="match status" value="1"/>
</dbReference>
<organism evidence="5 6">
    <name type="scientific">Actinomadura soli</name>
    <dbReference type="NCBI Taxonomy" id="2508997"/>
    <lineage>
        <taxon>Bacteria</taxon>
        <taxon>Bacillati</taxon>
        <taxon>Actinomycetota</taxon>
        <taxon>Actinomycetes</taxon>
        <taxon>Streptosporangiales</taxon>
        <taxon>Thermomonosporaceae</taxon>
        <taxon>Actinomadura</taxon>
    </lineage>
</organism>
<feature type="domain" description="Bacterial transcriptional activator" evidence="4">
    <location>
        <begin position="55"/>
        <end position="205"/>
    </location>
</feature>
<dbReference type="EMBL" id="VCKW01000006">
    <property type="protein sequence ID" value="TMR07021.1"/>
    <property type="molecule type" value="Genomic_DNA"/>
</dbReference>